<proteinExistence type="inferred from homology"/>
<evidence type="ECO:0000256" key="5">
    <source>
        <dbReference type="ARBA" id="ARBA00022692"/>
    </source>
</evidence>
<evidence type="ECO:0000256" key="6">
    <source>
        <dbReference type="ARBA" id="ARBA00023136"/>
    </source>
</evidence>
<dbReference type="Gene3D" id="1.20.1600.10">
    <property type="entry name" value="Outer membrane efflux proteins (OEP)"/>
    <property type="match status" value="1"/>
</dbReference>
<keyword evidence="4" id="KW-1134">Transmembrane beta strand</keyword>
<evidence type="ECO:0000313" key="10">
    <source>
        <dbReference type="Proteomes" id="UP001354989"/>
    </source>
</evidence>
<keyword evidence="3" id="KW-0813">Transport</keyword>
<feature type="chain" id="PRO_5045940072" evidence="8">
    <location>
        <begin position="25"/>
        <end position="485"/>
    </location>
</feature>
<feature type="signal peptide" evidence="8">
    <location>
        <begin position="1"/>
        <end position="24"/>
    </location>
</feature>
<dbReference type="InterPro" id="IPR003423">
    <property type="entry name" value="OMP_efflux"/>
</dbReference>
<organism evidence="9 10">
    <name type="scientific">Persicobacter psychrovividus</name>
    <dbReference type="NCBI Taxonomy" id="387638"/>
    <lineage>
        <taxon>Bacteria</taxon>
        <taxon>Pseudomonadati</taxon>
        <taxon>Bacteroidota</taxon>
        <taxon>Cytophagia</taxon>
        <taxon>Cytophagales</taxon>
        <taxon>Persicobacteraceae</taxon>
        <taxon>Persicobacter</taxon>
    </lineage>
</organism>
<name>A0ABM7VLF3_9BACT</name>
<evidence type="ECO:0000256" key="8">
    <source>
        <dbReference type="SAM" id="SignalP"/>
    </source>
</evidence>
<sequence>MMKRKVTFFCLMVFSITLWVPSKAQSINTEAQQTQDRAYLQDLISKALHQNREVQNLQLGYHKTEIQKKMAWGTFIPKVSLNGGYAYAGLNVHDIQTPQSILGMGQNLGGMLGGLAPVIAAGNPALGAMLPELIGKLPEIPSSFGLTSNDMNIWNAGISAKMVLFSGLKVTYLSKALDHKIAAERLMVKRQEGQVIKEVTDYYDKLGLISASEQVLNDARKLLDKEKTRAQKAKANGLITRYDLQKIEIASLDLDTKDIELSGNKQLVLTRLEQLTGEPAEAIAMHHVVLTPWVQVSTGNDINHRPEVAALKESVAARSYQQKATISGYLPKAMAFGTSQYINMKDMAVVDPASMVGVAVTWEIFDGFHTAHERQIAKIDHTIAVNKLEDATSLLALSLEKTKVDFQVNSSKIAVLQQKVEKANLGLEIRSKEYAEGLATVNQLLEAITDLQQTKMALNKVIYDQRRAGVSLLEATGDLQLENIQ</sequence>
<accession>A0ABM7VLF3</accession>
<keyword evidence="10" id="KW-1185">Reference proteome</keyword>
<dbReference type="EMBL" id="AP025295">
    <property type="protein sequence ID" value="BDD01710.1"/>
    <property type="molecule type" value="Genomic_DNA"/>
</dbReference>
<protein>
    <submittedName>
        <fullName evidence="9">Transporter</fullName>
    </submittedName>
</protein>
<dbReference type="PANTHER" id="PTHR30026">
    <property type="entry name" value="OUTER MEMBRANE PROTEIN TOLC"/>
    <property type="match status" value="1"/>
</dbReference>
<evidence type="ECO:0000256" key="7">
    <source>
        <dbReference type="ARBA" id="ARBA00023237"/>
    </source>
</evidence>
<comment type="subcellular location">
    <subcellularLocation>
        <location evidence="1">Cell outer membrane</location>
    </subcellularLocation>
</comment>
<reference evidence="9 10" key="1">
    <citation type="submission" date="2021-12" db="EMBL/GenBank/DDBJ databases">
        <title>Genome sequencing of bacteria with rrn-lacking chromosome and rrn-plasmid.</title>
        <authorList>
            <person name="Anda M."/>
            <person name="Iwasaki W."/>
        </authorList>
    </citation>
    <scope>NUCLEOTIDE SEQUENCE [LARGE SCALE GENOMIC DNA]</scope>
    <source>
        <strain evidence="9 10">NBRC 101262</strain>
        <plasmid evidence="9 10">pPP3</plasmid>
    </source>
</reference>
<evidence type="ECO:0000256" key="4">
    <source>
        <dbReference type="ARBA" id="ARBA00022452"/>
    </source>
</evidence>
<evidence type="ECO:0000313" key="9">
    <source>
        <dbReference type="EMBL" id="BDD01710.1"/>
    </source>
</evidence>
<geneLocation type="plasmid" evidence="9 10">
    <name>pPP3</name>
</geneLocation>
<dbReference type="SUPFAM" id="SSF56954">
    <property type="entry name" value="Outer membrane efflux proteins (OEP)"/>
    <property type="match status" value="1"/>
</dbReference>
<evidence type="ECO:0000256" key="1">
    <source>
        <dbReference type="ARBA" id="ARBA00004442"/>
    </source>
</evidence>
<keyword evidence="8" id="KW-0732">Signal</keyword>
<comment type="similarity">
    <text evidence="2">Belongs to the outer membrane factor (OMF) (TC 1.B.17) family.</text>
</comment>
<evidence type="ECO:0000256" key="2">
    <source>
        <dbReference type="ARBA" id="ARBA00007613"/>
    </source>
</evidence>
<keyword evidence="9" id="KW-0614">Plasmid</keyword>
<dbReference type="PANTHER" id="PTHR30026:SF20">
    <property type="entry name" value="OUTER MEMBRANE PROTEIN TOLC"/>
    <property type="match status" value="1"/>
</dbReference>
<dbReference type="Proteomes" id="UP001354989">
    <property type="component" value="Plasmid pPP3"/>
</dbReference>
<keyword evidence="7" id="KW-0998">Cell outer membrane</keyword>
<keyword evidence="6" id="KW-0472">Membrane</keyword>
<evidence type="ECO:0000256" key="3">
    <source>
        <dbReference type="ARBA" id="ARBA00022448"/>
    </source>
</evidence>
<keyword evidence="5" id="KW-0812">Transmembrane</keyword>
<dbReference type="InterPro" id="IPR051906">
    <property type="entry name" value="TolC-like"/>
</dbReference>
<gene>
    <name evidence="9" type="ORF">PEPS_39900</name>
</gene>
<dbReference type="Pfam" id="PF02321">
    <property type="entry name" value="OEP"/>
    <property type="match status" value="1"/>
</dbReference>